<dbReference type="EMBL" id="BQKY01000015">
    <property type="protein sequence ID" value="GJN93815.1"/>
    <property type="molecule type" value="Genomic_DNA"/>
</dbReference>
<comment type="caution">
    <text evidence="3">The sequence shown here is derived from an EMBL/GenBank/DDBJ whole genome shotgun (WGS) entry which is preliminary data.</text>
</comment>
<dbReference type="Gene3D" id="3.30.780.10">
    <property type="entry name" value="SUI1-like domain"/>
    <property type="match status" value="1"/>
</dbReference>
<sequence length="618" mass="64438">MWKRPHQAKTSAPLRSSDARKLRDHLAAAFPLADPRAAPATAKAILPDGTLAAKGTSHLGDPFTAYLAPPSSSSLAPDPRIVRIGKGDSGPLVPTCYALDLCPDLLPALETAPAVVPNLVSGSALFAAGVSPRSLAALPATAKEGDLVAIVVAADPPSRRAVAVGHLAADRDTLVRMQKGDGEKKGKAVITIHARGDFLWQSGSGIEADLPPVREREPTAAELADELAASSLDDGAEPAASASSSAAAPPAPAPPSSSTEPAPTATSDLSPADVDALLLSSLLQALSSTLPSASFPLPASLLYSAHILPSRPASVPRDAIELKRSASFRKLDRLVKAAVKRGWIAAKETRGEWVVVGVNEGHEDVQQARPYRTAAVEEKAAAAAAARGEEEVGDEAAEGGVGAKGKGKGREGEGTEVRELWKLSGDGVKELFRSVEHERPAHDLYTSSHLSTLLRRFTDAHSLSHPSHRALLLLAPTSHPSPSSLSPAQLAAMDLLARVVLRKGEVAEQVGSERGAPGKGSPPTIRVQIKNVGKRQVTLVSGHEPWDLFTSDELAEELKHRSASSTSIQPIAGSAKKGSTPKVEIMCQGTHDALVTKLLAARGVPKAFIEVDTSKSKK</sequence>
<feature type="compositionally biased region" description="Low complexity" evidence="1">
    <location>
        <begin position="231"/>
        <end position="248"/>
    </location>
</feature>
<dbReference type="PANTHER" id="PTHR12217">
    <property type="entry name" value="EUKARYOTIC TRANSLATION INITIATION FACTOR 2D"/>
    <property type="match status" value="1"/>
</dbReference>
<feature type="region of interest" description="Disordered" evidence="1">
    <location>
        <begin position="387"/>
        <end position="412"/>
    </location>
</feature>
<dbReference type="Gene3D" id="3.10.400.20">
    <property type="match status" value="1"/>
</dbReference>
<feature type="domain" description="SUI1" evidence="2">
    <location>
        <begin position="533"/>
        <end position="603"/>
    </location>
</feature>
<dbReference type="InterPro" id="IPR039757">
    <property type="entry name" value="EIF2D"/>
</dbReference>
<dbReference type="PROSITE" id="PS50296">
    <property type="entry name" value="SUI1"/>
    <property type="match status" value="1"/>
</dbReference>
<keyword evidence="4" id="KW-1185">Reference proteome</keyword>
<evidence type="ECO:0000259" key="2">
    <source>
        <dbReference type="PROSITE" id="PS50296"/>
    </source>
</evidence>
<dbReference type="SUPFAM" id="SSF88697">
    <property type="entry name" value="PUA domain-like"/>
    <property type="match status" value="1"/>
</dbReference>
<dbReference type="Pfam" id="PF26292">
    <property type="entry name" value="PUA_elF2D"/>
    <property type="match status" value="1"/>
</dbReference>
<evidence type="ECO:0000313" key="3">
    <source>
        <dbReference type="EMBL" id="GJN93815.1"/>
    </source>
</evidence>
<dbReference type="InterPro" id="IPR057429">
    <property type="entry name" value="WH_eIF2D"/>
</dbReference>
<dbReference type="SUPFAM" id="SSF55159">
    <property type="entry name" value="eIF1-like"/>
    <property type="match status" value="1"/>
</dbReference>
<feature type="region of interest" description="Disordered" evidence="1">
    <location>
        <begin position="1"/>
        <end position="20"/>
    </location>
</feature>
<organism evidence="3 4">
    <name type="scientific">Rhodotorula paludigena</name>
    <dbReference type="NCBI Taxonomy" id="86838"/>
    <lineage>
        <taxon>Eukaryota</taxon>
        <taxon>Fungi</taxon>
        <taxon>Dikarya</taxon>
        <taxon>Basidiomycota</taxon>
        <taxon>Pucciniomycotina</taxon>
        <taxon>Microbotryomycetes</taxon>
        <taxon>Sporidiobolales</taxon>
        <taxon>Sporidiobolaceae</taxon>
        <taxon>Rhodotorula</taxon>
    </lineage>
</organism>
<dbReference type="InterPro" id="IPR001950">
    <property type="entry name" value="SUI1"/>
</dbReference>
<dbReference type="Pfam" id="PF25304">
    <property type="entry name" value="WHD_eIF2D"/>
    <property type="match status" value="1"/>
</dbReference>
<feature type="compositionally biased region" description="Low complexity" evidence="1">
    <location>
        <begin position="256"/>
        <end position="269"/>
    </location>
</feature>
<dbReference type="GO" id="GO:0001731">
    <property type="term" value="P:formation of translation preinitiation complex"/>
    <property type="evidence" value="ECO:0007669"/>
    <property type="project" value="InterPro"/>
</dbReference>
<feature type="region of interest" description="Disordered" evidence="1">
    <location>
        <begin position="231"/>
        <end position="269"/>
    </location>
</feature>
<protein>
    <recommendedName>
        <fullName evidence="2">SUI1 domain-containing protein</fullName>
    </recommendedName>
</protein>
<proteinExistence type="predicted"/>
<name>A0AAV5GMK1_9BASI</name>
<reference evidence="3 4" key="1">
    <citation type="submission" date="2021-12" db="EMBL/GenBank/DDBJ databases">
        <title>High titer production of polyol ester of fatty acids by Rhodotorula paludigena BS15 towards product separation-free biomass refinery.</title>
        <authorList>
            <person name="Mano J."/>
            <person name="Ono H."/>
            <person name="Tanaka T."/>
            <person name="Naito K."/>
            <person name="Sushida H."/>
            <person name="Ike M."/>
            <person name="Tokuyasu K."/>
            <person name="Kitaoka M."/>
        </authorList>
    </citation>
    <scope>NUCLEOTIDE SEQUENCE [LARGE SCALE GENOMIC DNA]</scope>
    <source>
        <strain evidence="3 4">BS15</strain>
    </source>
</reference>
<dbReference type="InterPro" id="IPR048248">
    <property type="entry name" value="PUA_eIF2d-like"/>
</dbReference>
<dbReference type="Proteomes" id="UP001342314">
    <property type="component" value="Unassembled WGS sequence"/>
</dbReference>
<evidence type="ECO:0000313" key="4">
    <source>
        <dbReference type="Proteomes" id="UP001342314"/>
    </source>
</evidence>
<dbReference type="PANTHER" id="PTHR12217:SF4">
    <property type="entry name" value="EUKARYOTIC TRANSLATION INITIATION FACTOR 2D"/>
    <property type="match status" value="1"/>
</dbReference>
<dbReference type="InterPro" id="IPR015947">
    <property type="entry name" value="PUA-like_sf"/>
</dbReference>
<dbReference type="PROSITE" id="PS50890">
    <property type="entry name" value="PUA"/>
    <property type="match status" value="1"/>
</dbReference>
<dbReference type="Pfam" id="PF01253">
    <property type="entry name" value="SUI1"/>
    <property type="match status" value="1"/>
</dbReference>
<dbReference type="GO" id="GO:0003743">
    <property type="term" value="F:translation initiation factor activity"/>
    <property type="evidence" value="ECO:0007669"/>
    <property type="project" value="InterPro"/>
</dbReference>
<dbReference type="AlphaFoldDB" id="A0AAV5GMK1"/>
<gene>
    <name evidence="3" type="ORF">Rhopal_006873-T1</name>
</gene>
<dbReference type="InterPro" id="IPR036877">
    <property type="entry name" value="SUI1_dom_sf"/>
</dbReference>
<accession>A0AAV5GMK1</accession>
<evidence type="ECO:0000256" key="1">
    <source>
        <dbReference type="SAM" id="MobiDB-lite"/>
    </source>
</evidence>